<evidence type="ECO:0000313" key="14">
    <source>
        <dbReference type="Proteomes" id="UP001176961"/>
    </source>
</evidence>
<evidence type="ECO:0000256" key="9">
    <source>
        <dbReference type="PROSITE-ProRule" id="PRU00703"/>
    </source>
</evidence>
<dbReference type="FunFam" id="1.10.3080.10:FF:000022">
    <property type="entry name" value="Chloride channel protein"/>
    <property type="match status" value="1"/>
</dbReference>
<keyword evidence="3 10" id="KW-0812">Transmembrane</keyword>
<evidence type="ECO:0000256" key="5">
    <source>
        <dbReference type="ARBA" id="ARBA00022989"/>
    </source>
</evidence>
<reference evidence="13" key="1">
    <citation type="submission" date="2023-07" db="EMBL/GenBank/DDBJ databases">
        <authorList>
            <consortium name="CYATHOMIX"/>
        </authorList>
    </citation>
    <scope>NUCLEOTIDE SEQUENCE</scope>
    <source>
        <strain evidence="13">N/A</strain>
    </source>
</reference>
<feature type="transmembrane region" description="Helical" evidence="10">
    <location>
        <begin position="524"/>
        <end position="545"/>
    </location>
</feature>
<keyword evidence="2 10" id="KW-0813">Transport</keyword>
<evidence type="ECO:0000313" key="13">
    <source>
        <dbReference type="EMBL" id="CAJ0604935.1"/>
    </source>
</evidence>
<dbReference type="GO" id="GO:0005247">
    <property type="term" value="F:voltage-gated chloride channel activity"/>
    <property type="evidence" value="ECO:0007669"/>
    <property type="project" value="TreeGrafter"/>
</dbReference>
<evidence type="ECO:0000259" key="12">
    <source>
        <dbReference type="PROSITE" id="PS51371"/>
    </source>
</evidence>
<dbReference type="SMART" id="SM00116">
    <property type="entry name" value="CBS"/>
    <property type="match status" value="2"/>
</dbReference>
<feature type="transmembrane region" description="Helical" evidence="10">
    <location>
        <begin position="99"/>
        <end position="120"/>
    </location>
</feature>
<dbReference type="SUPFAM" id="SSF81340">
    <property type="entry name" value="Clc chloride channel"/>
    <property type="match status" value="1"/>
</dbReference>
<dbReference type="CDD" id="cd03683">
    <property type="entry name" value="ClC_1_like"/>
    <property type="match status" value="1"/>
</dbReference>
<dbReference type="Pfam" id="PF00571">
    <property type="entry name" value="CBS"/>
    <property type="match status" value="1"/>
</dbReference>
<comment type="similarity">
    <text evidence="10">Belongs to the chloride channel (TC 2.A.49) family.</text>
</comment>
<evidence type="ECO:0000256" key="2">
    <source>
        <dbReference type="ARBA" id="ARBA00022448"/>
    </source>
</evidence>
<keyword evidence="7 10" id="KW-0472">Membrane</keyword>
<dbReference type="Gene3D" id="3.10.580.10">
    <property type="entry name" value="CBS-domain"/>
    <property type="match status" value="2"/>
</dbReference>
<dbReference type="InterPro" id="IPR014743">
    <property type="entry name" value="Cl-channel_core"/>
</dbReference>
<comment type="subcellular location">
    <subcellularLocation>
        <location evidence="1 10">Membrane</location>
        <topology evidence="1 10">Multi-pass membrane protein</topology>
    </subcellularLocation>
</comment>
<evidence type="ECO:0000256" key="10">
    <source>
        <dbReference type="RuleBase" id="RU361221"/>
    </source>
</evidence>
<dbReference type="InterPro" id="IPR046342">
    <property type="entry name" value="CBS_dom_sf"/>
</dbReference>
<evidence type="ECO:0000256" key="7">
    <source>
        <dbReference type="ARBA" id="ARBA00023136"/>
    </source>
</evidence>
<dbReference type="Pfam" id="PF00654">
    <property type="entry name" value="Voltage_CLC"/>
    <property type="match status" value="1"/>
</dbReference>
<dbReference type="Gene3D" id="1.10.3080.10">
    <property type="entry name" value="Clc chloride channel"/>
    <property type="match status" value="1"/>
</dbReference>
<feature type="compositionally biased region" description="Low complexity" evidence="11">
    <location>
        <begin position="988"/>
        <end position="1000"/>
    </location>
</feature>
<feature type="transmembrane region" description="Helical" evidence="10">
    <location>
        <begin position="552"/>
        <end position="573"/>
    </location>
</feature>
<keyword evidence="8 10" id="KW-0868">Chloride</keyword>
<evidence type="ECO:0000256" key="11">
    <source>
        <dbReference type="SAM" id="MobiDB-lite"/>
    </source>
</evidence>
<dbReference type="InterPro" id="IPR050970">
    <property type="entry name" value="Cl_channel_volt-gated"/>
</dbReference>
<sequence length="1037" mass="113721">MWRTLLRRSSSASTKEERMLMLGTSLKDIHGHEYFFTESSNLDYQCAGAEMGHFLPGKKGILVEDGITDTPANGRKRYFTCCCSFTRICKICKFALEEWIYLALLGIIMAIITLGMDVAIAKLQEGHFALYRLLQNHQSWLAPFTVWAFYTVVVVFASALWAHFIAPQAIGSGIPEMKTVLRGIILKEYLTVRTLISKIVALSLSIGSGLPVGKEGPFVHIASIIANQLSRFVHGSTAIYENESRASELLAAGCAVGVACTFSAPVGGVLFSIEVTAVYFAVRNYWRGFFAATCSATLFSVLQNLRRGTSLTVSNWISISVAAHYQTTFPIVNTFTSTELLFFAALGLLCGLAGAIFVLFHRTFVLFLRRNKIIKAVLQKYWLIYPILIAFLIGACTYPMGAGMYLGGEQAFARTLNDFFISCSWLDETNNPYGCGSGQNFTRANWAGPKNDINIFHSLLAFQTVYFFLSIVASTLPIPAGIFMPVFVIGASIGRTAGEFLRLLYPDGVIYGVLSTRINPGMYAVAGAAAFCGAVTHTVSVAVIVFELTGQLCLLIPVMIAVLIANAVCSYLQPSIYDSIIKIKHLPYLPEISHSSSMYHSLTAERFMTSAAFVARDSTYAEVQELIYKMSHIRAFPLVENKKTMSLVGSVSRSQLYKLLQANVGVKARKAEAAHRISLAIAKVGERYNLIGDSKRKDGNAAPMGRKRASKRFNVEPVVDGSAPSTKTVEASLATLNSLLTVPAGLPELTSKSMILAMGAKRCCSSNDLDESATHHSLADVLRSITKFGKSKKEAEIDLYGDERERWEKSVLQKKVNLSSIKIEPSPFQLVHSTSLFKVHSLFSLLGLKRAYVTRDGQLVGVISLQDLRNAIESVESGVLPADGETNFHPDQPPDIIGDDTDYLHPQLEVLTRPNTCESLDDILAESPRLPRKISPPSINQSTLKENSIADKSILKSSMSAPCLDPDDNQNNKICNEPPVFILETESTDSSRQSSTSTNTGEDPGSGPQRRPPQVRIVIPDEDSLNTENLPPEKEHF</sequence>
<dbReference type="PRINTS" id="PR00762">
    <property type="entry name" value="CLCHANNEL"/>
</dbReference>
<feature type="region of interest" description="Disordered" evidence="11">
    <location>
        <begin position="980"/>
        <end position="1037"/>
    </location>
</feature>
<dbReference type="AlphaFoldDB" id="A0AA36H706"/>
<keyword evidence="9" id="KW-0129">CBS domain</keyword>
<proteinExistence type="inferred from homology"/>
<comment type="caution">
    <text evidence="13">The sequence shown here is derived from an EMBL/GenBank/DDBJ whole genome shotgun (WGS) entry which is preliminary data.</text>
</comment>
<gene>
    <name evidence="13" type="ORF">CYNAS_LOCUS16918</name>
</gene>
<dbReference type="PROSITE" id="PS51371">
    <property type="entry name" value="CBS"/>
    <property type="match status" value="2"/>
</dbReference>
<keyword evidence="5 10" id="KW-1133">Transmembrane helix</keyword>
<keyword evidence="4" id="KW-0677">Repeat</keyword>
<dbReference type="InterPro" id="IPR001807">
    <property type="entry name" value="ClC"/>
</dbReference>
<feature type="transmembrane region" description="Helical" evidence="10">
    <location>
        <begin position="381"/>
        <end position="400"/>
    </location>
</feature>
<dbReference type="Proteomes" id="UP001176961">
    <property type="component" value="Unassembled WGS sequence"/>
</dbReference>
<feature type="transmembrane region" description="Helical" evidence="10">
    <location>
        <begin position="500"/>
        <end position="518"/>
    </location>
</feature>
<keyword evidence="14" id="KW-1185">Reference proteome</keyword>
<keyword evidence="6 10" id="KW-0406">Ion transport</keyword>
<evidence type="ECO:0000256" key="4">
    <source>
        <dbReference type="ARBA" id="ARBA00022737"/>
    </source>
</evidence>
<feature type="transmembrane region" description="Helical" evidence="10">
    <location>
        <begin position="140"/>
        <end position="162"/>
    </location>
</feature>
<evidence type="ECO:0000256" key="8">
    <source>
        <dbReference type="ARBA" id="ARBA00023214"/>
    </source>
</evidence>
<feature type="transmembrane region" description="Helical" evidence="10">
    <location>
        <begin position="340"/>
        <end position="360"/>
    </location>
</feature>
<feature type="region of interest" description="Disordered" evidence="11">
    <location>
        <begin position="928"/>
        <end position="947"/>
    </location>
</feature>
<feature type="compositionally biased region" description="Polar residues" evidence="11">
    <location>
        <begin position="937"/>
        <end position="946"/>
    </location>
</feature>
<evidence type="ECO:0000256" key="1">
    <source>
        <dbReference type="ARBA" id="ARBA00004141"/>
    </source>
</evidence>
<dbReference type="SUPFAM" id="SSF54631">
    <property type="entry name" value="CBS-domain pair"/>
    <property type="match status" value="1"/>
</dbReference>
<feature type="domain" description="CBS" evidence="12">
    <location>
        <begin position="607"/>
        <end position="666"/>
    </location>
</feature>
<comment type="caution">
    <text evidence="10">Lacks conserved residue(s) required for the propagation of feature annotation.</text>
</comment>
<feature type="transmembrane region" description="Helical" evidence="10">
    <location>
        <begin position="465"/>
        <end position="488"/>
    </location>
</feature>
<dbReference type="GO" id="GO:0005886">
    <property type="term" value="C:plasma membrane"/>
    <property type="evidence" value="ECO:0007669"/>
    <property type="project" value="TreeGrafter"/>
</dbReference>
<dbReference type="PANTHER" id="PTHR45720:SF10">
    <property type="entry name" value="CHLORIDE CHANNEL PROTEIN 2"/>
    <property type="match status" value="1"/>
</dbReference>
<evidence type="ECO:0000256" key="6">
    <source>
        <dbReference type="ARBA" id="ARBA00023065"/>
    </source>
</evidence>
<dbReference type="PANTHER" id="PTHR45720">
    <property type="entry name" value="CHLORIDE CHANNEL PROTEIN 2"/>
    <property type="match status" value="1"/>
</dbReference>
<dbReference type="EMBL" id="CATQJL010000316">
    <property type="protein sequence ID" value="CAJ0604935.1"/>
    <property type="molecule type" value="Genomic_DNA"/>
</dbReference>
<evidence type="ECO:0000256" key="3">
    <source>
        <dbReference type="ARBA" id="ARBA00022692"/>
    </source>
</evidence>
<name>A0AA36H706_CYLNA</name>
<dbReference type="FunFam" id="3.10.580.10:FF:000032">
    <property type="entry name" value="Chloride channel protein"/>
    <property type="match status" value="1"/>
</dbReference>
<accession>A0AA36H706</accession>
<organism evidence="13 14">
    <name type="scientific">Cylicocyclus nassatus</name>
    <name type="common">Nematode worm</name>
    <dbReference type="NCBI Taxonomy" id="53992"/>
    <lineage>
        <taxon>Eukaryota</taxon>
        <taxon>Metazoa</taxon>
        <taxon>Ecdysozoa</taxon>
        <taxon>Nematoda</taxon>
        <taxon>Chromadorea</taxon>
        <taxon>Rhabditida</taxon>
        <taxon>Rhabditina</taxon>
        <taxon>Rhabditomorpha</taxon>
        <taxon>Strongyloidea</taxon>
        <taxon>Strongylidae</taxon>
        <taxon>Cylicocyclus</taxon>
    </lineage>
</organism>
<protein>
    <recommendedName>
        <fullName evidence="10">Chloride channel protein</fullName>
    </recommendedName>
</protein>
<feature type="transmembrane region" description="Helical" evidence="10">
    <location>
        <begin position="249"/>
        <end position="273"/>
    </location>
</feature>
<dbReference type="InterPro" id="IPR000644">
    <property type="entry name" value="CBS_dom"/>
</dbReference>
<feature type="domain" description="CBS" evidence="12">
    <location>
        <begin position="823"/>
        <end position="880"/>
    </location>
</feature>